<dbReference type="SUPFAM" id="SSF51735">
    <property type="entry name" value="NAD(P)-binding Rossmann-fold domains"/>
    <property type="match status" value="1"/>
</dbReference>
<dbReference type="GO" id="GO:0102965">
    <property type="term" value="F:alcohol-forming long-chain fatty acyl-CoA reductase activity"/>
    <property type="evidence" value="ECO:0007669"/>
    <property type="project" value="UniProtKB-EC"/>
</dbReference>
<keyword evidence="2 4" id="KW-0444">Lipid biosynthesis</keyword>
<dbReference type="SUPFAM" id="SSF47226">
    <property type="entry name" value="Histidine-containing phosphotransfer domain, HPT domain"/>
    <property type="match status" value="1"/>
</dbReference>
<dbReference type="PANTHER" id="PTHR11011">
    <property type="entry name" value="MALE STERILITY PROTEIN 2-RELATED"/>
    <property type="match status" value="1"/>
</dbReference>
<dbReference type="GO" id="GO:0080019">
    <property type="term" value="F:alcohol-forming very long-chain fatty acyl-CoA reductase activity"/>
    <property type="evidence" value="ECO:0007669"/>
    <property type="project" value="InterPro"/>
</dbReference>
<evidence type="ECO:0000313" key="7">
    <source>
        <dbReference type="EMBL" id="KAK9061605.1"/>
    </source>
</evidence>
<dbReference type="InterPro" id="IPR036641">
    <property type="entry name" value="HPT_dom_sf"/>
</dbReference>
<name>A0AAP0GWM3_9ASTR</name>
<protein>
    <recommendedName>
        <fullName evidence="4">Fatty acyl-CoA reductase</fullName>
        <ecNumber evidence="4">1.2.1.84</ecNumber>
    </recommendedName>
</protein>
<keyword evidence="4" id="KW-0521">NADP</keyword>
<keyword evidence="4" id="KW-0560">Oxidoreductase</keyword>
<comment type="similarity">
    <text evidence="1 4">Belongs to the fatty acyl-CoA reductase family.</text>
</comment>
<dbReference type="CDD" id="cd09071">
    <property type="entry name" value="FAR_C"/>
    <property type="match status" value="1"/>
</dbReference>
<evidence type="ECO:0000256" key="1">
    <source>
        <dbReference type="ARBA" id="ARBA00005928"/>
    </source>
</evidence>
<dbReference type="InterPro" id="IPR013120">
    <property type="entry name" value="FAR_NAD-bd"/>
</dbReference>
<organism evidence="7 8">
    <name type="scientific">Deinandra increscens subsp. villosa</name>
    <dbReference type="NCBI Taxonomy" id="3103831"/>
    <lineage>
        <taxon>Eukaryota</taxon>
        <taxon>Viridiplantae</taxon>
        <taxon>Streptophyta</taxon>
        <taxon>Embryophyta</taxon>
        <taxon>Tracheophyta</taxon>
        <taxon>Spermatophyta</taxon>
        <taxon>Magnoliopsida</taxon>
        <taxon>eudicotyledons</taxon>
        <taxon>Gunneridae</taxon>
        <taxon>Pentapetalae</taxon>
        <taxon>asterids</taxon>
        <taxon>campanulids</taxon>
        <taxon>Asterales</taxon>
        <taxon>Asteraceae</taxon>
        <taxon>Asteroideae</taxon>
        <taxon>Heliantheae alliance</taxon>
        <taxon>Madieae</taxon>
        <taxon>Madiinae</taxon>
        <taxon>Deinandra</taxon>
    </lineage>
</organism>
<comment type="caution">
    <text evidence="7">The sequence shown here is derived from an EMBL/GenBank/DDBJ whole genome shotgun (WGS) entry which is preliminary data.</text>
</comment>
<dbReference type="Pfam" id="PF03015">
    <property type="entry name" value="Sterile"/>
    <property type="match status" value="1"/>
</dbReference>
<dbReference type="GO" id="GO:0035336">
    <property type="term" value="P:long-chain fatty-acyl-CoA metabolic process"/>
    <property type="evidence" value="ECO:0007669"/>
    <property type="project" value="TreeGrafter"/>
</dbReference>
<keyword evidence="3 4" id="KW-0443">Lipid metabolism</keyword>
<comment type="function">
    <text evidence="4">Catalyzes the reduction of fatty acyl-CoA to fatty alcohols.</text>
</comment>
<dbReference type="Pfam" id="PF07993">
    <property type="entry name" value="NAD_binding_4"/>
    <property type="match status" value="1"/>
</dbReference>
<dbReference type="EMBL" id="JBCNJP010000019">
    <property type="protein sequence ID" value="KAK9061605.1"/>
    <property type="molecule type" value="Genomic_DNA"/>
</dbReference>
<accession>A0AAP0GWM3</accession>
<dbReference type="InterPro" id="IPR026055">
    <property type="entry name" value="FAR"/>
</dbReference>
<dbReference type="Gene3D" id="1.20.120.160">
    <property type="entry name" value="HPT domain"/>
    <property type="match status" value="1"/>
</dbReference>
<dbReference type="AlphaFoldDB" id="A0AAP0GWM3"/>
<dbReference type="InterPro" id="IPR036291">
    <property type="entry name" value="NAD(P)-bd_dom_sf"/>
</dbReference>
<gene>
    <name evidence="7" type="ORF">SSX86_018787</name>
</gene>
<dbReference type="Proteomes" id="UP001408789">
    <property type="component" value="Unassembled WGS sequence"/>
</dbReference>
<evidence type="ECO:0000256" key="4">
    <source>
        <dbReference type="RuleBase" id="RU363097"/>
    </source>
</evidence>
<reference evidence="7 8" key="1">
    <citation type="submission" date="2024-04" db="EMBL/GenBank/DDBJ databases">
        <title>The reference genome of an endangered Asteraceae, Deinandra increscens subsp. villosa, native to the Central Coast of California.</title>
        <authorList>
            <person name="Guilliams M."/>
            <person name="Hasenstab-Lehman K."/>
            <person name="Meyer R."/>
            <person name="Mcevoy S."/>
        </authorList>
    </citation>
    <scope>NUCLEOTIDE SEQUENCE [LARGE SCALE GENOMIC DNA]</scope>
    <source>
        <tissue evidence="7">Leaf</tissue>
    </source>
</reference>
<comment type="catalytic activity">
    <reaction evidence="4">
        <text>a long-chain fatty acyl-CoA + 2 NADPH + 2 H(+) = a long-chain primary fatty alcohol + 2 NADP(+) + CoA</text>
        <dbReference type="Rhea" id="RHEA:52716"/>
        <dbReference type="ChEBI" id="CHEBI:15378"/>
        <dbReference type="ChEBI" id="CHEBI:57287"/>
        <dbReference type="ChEBI" id="CHEBI:57783"/>
        <dbReference type="ChEBI" id="CHEBI:58349"/>
        <dbReference type="ChEBI" id="CHEBI:77396"/>
        <dbReference type="ChEBI" id="CHEBI:83139"/>
        <dbReference type="EC" id="1.2.1.84"/>
    </reaction>
</comment>
<dbReference type="GO" id="GO:0010345">
    <property type="term" value="P:suberin biosynthetic process"/>
    <property type="evidence" value="ECO:0007669"/>
    <property type="project" value="TreeGrafter"/>
</dbReference>
<keyword evidence="8" id="KW-1185">Reference proteome</keyword>
<proteinExistence type="inferred from homology"/>
<dbReference type="GO" id="GO:0000160">
    <property type="term" value="P:phosphorelay signal transduction system"/>
    <property type="evidence" value="ECO:0007669"/>
    <property type="project" value="InterPro"/>
</dbReference>
<evidence type="ECO:0000313" key="8">
    <source>
        <dbReference type="Proteomes" id="UP001408789"/>
    </source>
</evidence>
<dbReference type="InterPro" id="IPR033640">
    <property type="entry name" value="FAR_C"/>
</dbReference>
<feature type="domain" description="Fatty acyl-CoA reductase C-terminal" evidence="5">
    <location>
        <begin position="394"/>
        <end position="489"/>
    </location>
</feature>
<dbReference type="Gene3D" id="3.40.50.720">
    <property type="entry name" value="NAD(P)-binding Rossmann-like Domain"/>
    <property type="match status" value="1"/>
</dbReference>
<sequence>MELESILDFLDSKTILITGATGFLAKIFVEKILRVQPNVKRLYLLVRANDANSALQRFNKEAVAKDLFNILKEKHGANLQSFLSEKVTPVAGDITYENLGVQDSHLIEEMWGNIDVVVNVAATTNFDERYDIALALNTFGAKNVLNFAAKCVKIKLLLHVSTAYVSGEKPGLILETPYHLGQALNGTHGLDINTEKKIIEERLKELSNDETATDKSITLAMKDLGIERAKKFGWPNTYVFTKALGEMMLGHLKGNMPLVILRPTIITSTYKEPFPGWVEGIRTIDSLAVGYGKGQLSCFLGDPESVIDVIPADMVVNVMIASMAAHANHTSCEIIYHVGSSVSNPLQYKSLRTSGYRYFTKHPWINKDGTPVIVGEVKVLNSMASFHRYFSLRYLIPLQGLHVVNLAFCQAFNGTYTSLRKKINYVLRMVELYKPYLFSKSFYDDMNTEKLRHLVRENEAEADMFYFDPRVIEWDVYFEHTHVPGAVKHGDVDSVFYGYQSPRSKCSGDQLAEMIKSFCVEVEREISELESYSKPPKIDFVKTSKMARSIKKRSIMIGAKNVRSACILVIDSSLVCDEETLSDAVVGLRDEFKRTKKRFETYLEMWNEIVEKEKQQGEPKK</sequence>
<evidence type="ECO:0000259" key="5">
    <source>
        <dbReference type="Pfam" id="PF03015"/>
    </source>
</evidence>
<feature type="domain" description="Thioester reductase (TE)" evidence="6">
    <location>
        <begin position="17"/>
        <end position="319"/>
    </location>
</feature>
<dbReference type="EC" id="1.2.1.84" evidence="4"/>
<dbReference type="CDD" id="cd05236">
    <property type="entry name" value="FAR-N_SDR_e"/>
    <property type="match status" value="1"/>
</dbReference>
<evidence type="ECO:0000256" key="2">
    <source>
        <dbReference type="ARBA" id="ARBA00022516"/>
    </source>
</evidence>
<evidence type="ECO:0000259" key="6">
    <source>
        <dbReference type="Pfam" id="PF07993"/>
    </source>
</evidence>
<evidence type="ECO:0000256" key="3">
    <source>
        <dbReference type="ARBA" id="ARBA00023098"/>
    </source>
</evidence>
<dbReference type="PANTHER" id="PTHR11011:SF102">
    <property type="entry name" value="FATTY ACYL-COA REDUCTASE"/>
    <property type="match status" value="1"/>
</dbReference>